<dbReference type="Proteomes" id="UP000815846">
    <property type="component" value="Unassembled WGS sequence"/>
</dbReference>
<organism evidence="1 2">
    <name type="scientific">Colwellia echini</name>
    <dbReference type="NCBI Taxonomy" id="1982103"/>
    <lineage>
        <taxon>Bacteria</taxon>
        <taxon>Pseudomonadati</taxon>
        <taxon>Pseudomonadota</taxon>
        <taxon>Gammaproteobacteria</taxon>
        <taxon>Alteromonadales</taxon>
        <taxon>Colwelliaceae</taxon>
        <taxon>Colwellia</taxon>
    </lineage>
</organism>
<dbReference type="RefSeq" id="WP_101343504.1">
    <property type="nucleotide sequence ID" value="NZ_PJAI02000001.1"/>
</dbReference>
<evidence type="ECO:0000313" key="2">
    <source>
        <dbReference type="Proteomes" id="UP000815846"/>
    </source>
</evidence>
<evidence type="ECO:0000313" key="1">
    <source>
        <dbReference type="EMBL" id="TYK67398.1"/>
    </source>
</evidence>
<dbReference type="EMBL" id="PJAI02000001">
    <property type="protein sequence ID" value="TYK67398.1"/>
    <property type="molecule type" value="Genomic_DNA"/>
</dbReference>
<name>A0ABY3N1M2_9GAMM</name>
<reference evidence="1 2" key="1">
    <citation type="submission" date="2019-08" db="EMBL/GenBank/DDBJ databases">
        <title>Microbe sample from Colwellia echini.</title>
        <authorList>
            <person name="Christiansen L."/>
            <person name="Pathiraja D."/>
            <person name="Schultz-Johansen M."/>
            <person name="Choi I.-G."/>
            <person name="Stougaard P."/>
        </authorList>
    </citation>
    <scope>NUCLEOTIDE SEQUENCE [LARGE SCALE GENOMIC DNA]</scope>
    <source>
        <strain evidence="1 2">A3</strain>
    </source>
</reference>
<proteinExistence type="predicted"/>
<comment type="caution">
    <text evidence="1">The sequence shown here is derived from an EMBL/GenBank/DDBJ whole genome shotgun (WGS) entry which is preliminary data.</text>
</comment>
<keyword evidence="2" id="KW-1185">Reference proteome</keyword>
<accession>A0ABY3N1M2</accession>
<sequence>MLSALFKVKPIIDEASKEWIFDTFAWCMAQMNGEYFQPNQQLILTDMLYPQNLQCVEAIADKVLTKTNQYIGMSNTAISLTPVKQFYHTYNFECSVDDLTKPTRKPFFSSTLYREHYQARNATTANENNNIPLEIGYHESQLNQPDTFIAYLVEKQLTHIVKQQGVNPPTRKVTLTRAVDDKSPHKQTLTKTVDLIACFMGFGVIFSRAASHLQSESNVESNKNKRSEIKNVVKNNIKPKVSTNTALINKEHTEEIIYALALFCAIKNSDTKVIKQELTTDLYKLFNKAYKEVSLYLQQTTNPVHMLKQINSSAAISSF</sequence>
<gene>
    <name evidence="1" type="ORF">CWS31_002415</name>
</gene>
<protein>
    <submittedName>
        <fullName evidence="1">Uncharacterized protein</fullName>
    </submittedName>
</protein>